<dbReference type="InterPro" id="IPR012737">
    <property type="entry name" value="DhaK_L_YcgS"/>
</dbReference>
<dbReference type="SUPFAM" id="SSF101473">
    <property type="entry name" value="DhaL-like"/>
    <property type="match status" value="1"/>
</dbReference>
<accession>A0A3N2R6C9</accession>
<comment type="caution">
    <text evidence="4">The sequence shown here is derived from an EMBL/GenBank/DDBJ whole genome shotgun (WGS) entry which is preliminary data.</text>
</comment>
<proteinExistence type="predicted"/>
<dbReference type="NCBIfam" id="TIGR02365">
    <property type="entry name" value="dha_L_ycgS"/>
    <property type="match status" value="1"/>
</dbReference>
<dbReference type="GO" id="GO:0005829">
    <property type="term" value="C:cytosol"/>
    <property type="evidence" value="ECO:0007669"/>
    <property type="project" value="TreeGrafter"/>
</dbReference>
<keyword evidence="2 4" id="KW-0418">Kinase</keyword>
<protein>
    <submittedName>
        <fullName evidence="4">Dihydroxyacetone kinase subunit L</fullName>
    </submittedName>
</protein>
<evidence type="ECO:0000313" key="4">
    <source>
        <dbReference type="EMBL" id="ROU02931.1"/>
    </source>
</evidence>
<dbReference type="AlphaFoldDB" id="A0A3N2R6C9"/>
<gene>
    <name evidence="4" type="primary">dhaL</name>
    <name evidence="4" type="ORF">EAT49_06430</name>
</gene>
<dbReference type="GO" id="GO:0004371">
    <property type="term" value="F:glycerone kinase activity"/>
    <property type="evidence" value="ECO:0007669"/>
    <property type="project" value="InterPro"/>
</dbReference>
<dbReference type="RefSeq" id="WP_123641482.1">
    <property type="nucleotide sequence ID" value="NZ_ML119083.1"/>
</dbReference>
<reference evidence="4 5" key="1">
    <citation type="submission" date="2018-10" db="EMBL/GenBank/DDBJ databases">
        <title>Histidinibacterium lentulum gen. nov., sp. nov., a marine bacterium from the culture broth of Picochlorum sp. 122.</title>
        <authorList>
            <person name="Wang G."/>
        </authorList>
    </citation>
    <scope>NUCLEOTIDE SEQUENCE [LARGE SCALE GENOMIC DNA]</scope>
    <source>
        <strain evidence="4 5">B17</strain>
    </source>
</reference>
<sequence>MSGFANAGAGAIVREIAAVIVANKAYLSEIDGRIGDGDHGNNMAKGFGRAAERVADGDTLDAGFSKLSDVLMSEIGGSMGPLYGMMFDDMASAIAGQDTVDAEAFGAMLAAGRDGVMAIGEAQVGDKTLLDTLCPAVDAFAGTAGEFAAKLEAMKSAAAEGRDATKDMVARVGRSSRLGERSRGVLDAGATSCCMILTALADGVARRLG</sequence>
<evidence type="ECO:0000256" key="2">
    <source>
        <dbReference type="ARBA" id="ARBA00022777"/>
    </source>
</evidence>
<keyword evidence="5" id="KW-1185">Reference proteome</keyword>
<evidence type="ECO:0000259" key="3">
    <source>
        <dbReference type="PROSITE" id="PS51480"/>
    </source>
</evidence>
<dbReference type="PANTHER" id="PTHR28629:SF4">
    <property type="entry name" value="TRIOKINASE_FMN CYCLASE"/>
    <property type="match status" value="1"/>
</dbReference>
<dbReference type="PANTHER" id="PTHR28629">
    <property type="entry name" value="TRIOKINASE/FMN CYCLASE"/>
    <property type="match status" value="1"/>
</dbReference>
<evidence type="ECO:0000256" key="1">
    <source>
        <dbReference type="ARBA" id="ARBA00022679"/>
    </source>
</evidence>
<dbReference type="PROSITE" id="PS51480">
    <property type="entry name" value="DHAL"/>
    <property type="match status" value="1"/>
</dbReference>
<dbReference type="InterPro" id="IPR050861">
    <property type="entry name" value="Dihydroxyacetone_Kinase"/>
</dbReference>
<dbReference type="EMBL" id="RDRB01000003">
    <property type="protein sequence ID" value="ROU02931.1"/>
    <property type="molecule type" value="Genomic_DNA"/>
</dbReference>
<organism evidence="4 5">
    <name type="scientific">Histidinibacterium lentulum</name>
    <dbReference type="NCBI Taxonomy" id="2480588"/>
    <lineage>
        <taxon>Bacteria</taxon>
        <taxon>Pseudomonadati</taxon>
        <taxon>Pseudomonadota</taxon>
        <taxon>Alphaproteobacteria</taxon>
        <taxon>Rhodobacterales</taxon>
        <taxon>Paracoccaceae</taxon>
        <taxon>Histidinibacterium</taxon>
    </lineage>
</organism>
<evidence type="ECO:0000313" key="5">
    <source>
        <dbReference type="Proteomes" id="UP000268016"/>
    </source>
</evidence>
<feature type="domain" description="DhaL" evidence="3">
    <location>
        <begin position="7"/>
        <end position="202"/>
    </location>
</feature>
<dbReference type="Gene3D" id="1.25.40.340">
    <property type="match status" value="1"/>
</dbReference>
<keyword evidence="1" id="KW-0808">Transferase</keyword>
<dbReference type="InterPro" id="IPR004007">
    <property type="entry name" value="DhaL_dom"/>
</dbReference>
<dbReference type="OrthoDB" id="9800291at2"/>
<dbReference type="Pfam" id="PF02734">
    <property type="entry name" value="Dak2"/>
    <property type="match status" value="1"/>
</dbReference>
<dbReference type="Proteomes" id="UP000268016">
    <property type="component" value="Unassembled WGS sequence"/>
</dbReference>
<dbReference type="InterPro" id="IPR036117">
    <property type="entry name" value="DhaL_dom_sf"/>
</dbReference>
<dbReference type="GO" id="GO:0019563">
    <property type="term" value="P:glycerol catabolic process"/>
    <property type="evidence" value="ECO:0007669"/>
    <property type="project" value="TreeGrafter"/>
</dbReference>
<dbReference type="FunFam" id="1.25.40.340:FF:000002">
    <property type="entry name" value="Dihydroxyacetone kinase, L subunit"/>
    <property type="match status" value="1"/>
</dbReference>
<dbReference type="SMART" id="SM01120">
    <property type="entry name" value="Dak2"/>
    <property type="match status" value="1"/>
</dbReference>
<name>A0A3N2R6C9_9RHOB</name>